<evidence type="ECO:0000256" key="1">
    <source>
        <dbReference type="SAM" id="MobiDB-lite"/>
    </source>
</evidence>
<dbReference type="InterPro" id="IPR000719">
    <property type="entry name" value="Prot_kinase_dom"/>
</dbReference>
<feature type="domain" description="Protein kinase" evidence="2">
    <location>
        <begin position="176"/>
        <end position="486"/>
    </location>
</feature>
<evidence type="ECO:0000313" key="3">
    <source>
        <dbReference type="EMBL" id="KAL2835995.1"/>
    </source>
</evidence>
<comment type="caution">
    <text evidence="3">The sequence shown here is derived from an EMBL/GenBank/DDBJ whole genome shotgun (WGS) entry which is preliminary data.</text>
</comment>
<feature type="region of interest" description="Disordered" evidence="1">
    <location>
        <begin position="405"/>
        <end position="431"/>
    </location>
</feature>
<sequence>MEPISFTLAVVGACIECGKFLIAKYEDYKSAEYDVGENVLQMKSVWLKTEIQLETIQKIWKSIDPRLQKLFSELLDHLNGKLEVARRNIDKVIEQDEDSGEFEVKKFKAMTCKKAIVEAMADLDKWQGQFDPSWYLITRVPDSRIDGHLKDGAETGKIKQIREAMSATPNEKNGSIFIDRQLIEGEHQRVSFSTSFTTRLTDGGGDVLIDPMNSGGLSDPKLDIVHVRDLARRLSNSDPWQFGLLHCRGVVKNTDARGTQFQLVFDIPPSLSSPRTLRDLLVHNAPQSLDQRFQLAKQLVRSLMFVHTSGFVHKGIRPDTVIVFKDKNSVIGPSFLIGFERFRPNNARSRLIGDTSWEMNIYRHPQRQGLYPEETYVMQHDIYSLGVCLLEIGFWDSFVYQESSKESRPGPQFDPSTGNLMPRKPPMPSKPGQVLKSIATDIVAGKYPVSIQQELVSIARDKLPGLMGRRYTDLTLACLTCLDPIETNLFGNEKGLADKDGIVVGVRYIEKILLQIDEISI</sequence>
<dbReference type="Proteomes" id="UP001610444">
    <property type="component" value="Unassembled WGS sequence"/>
</dbReference>
<evidence type="ECO:0000313" key="4">
    <source>
        <dbReference type="Proteomes" id="UP001610444"/>
    </source>
</evidence>
<dbReference type="GeneID" id="98158976"/>
<proteinExistence type="predicted"/>
<dbReference type="PANTHER" id="PTHR37542">
    <property type="entry name" value="HELO DOMAIN-CONTAINING PROTEIN-RELATED"/>
    <property type="match status" value="1"/>
</dbReference>
<dbReference type="PROSITE" id="PS50011">
    <property type="entry name" value="PROTEIN_KINASE_DOM"/>
    <property type="match status" value="1"/>
</dbReference>
<dbReference type="EMBL" id="JBFXLR010000129">
    <property type="protein sequence ID" value="KAL2835995.1"/>
    <property type="molecule type" value="Genomic_DNA"/>
</dbReference>
<organism evidence="3 4">
    <name type="scientific">Aspergillus pseudodeflectus</name>
    <dbReference type="NCBI Taxonomy" id="176178"/>
    <lineage>
        <taxon>Eukaryota</taxon>
        <taxon>Fungi</taxon>
        <taxon>Dikarya</taxon>
        <taxon>Ascomycota</taxon>
        <taxon>Pezizomycotina</taxon>
        <taxon>Eurotiomycetes</taxon>
        <taxon>Eurotiomycetidae</taxon>
        <taxon>Eurotiales</taxon>
        <taxon>Aspergillaceae</taxon>
        <taxon>Aspergillus</taxon>
        <taxon>Aspergillus subgen. Nidulantes</taxon>
    </lineage>
</organism>
<accession>A0ABR4J7J6</accession>
<dbReference type="PANTHER" id="PTHR37542:SF1">
    <property type="entry name" value="PRION-INHIBITION AND PROPAGATION HELO DOMAIN-CONTAINING PROTEIN"/>
    <property type="match status" value="1"/>
</dbReference>
<dbReference type="SUPFAM" id="SSF56112">
    <property type="entry name" value="Protein kinase-like (PK-like)"/>
    <property type="match status" value="1"/>
</dbReference>
<keyword evidence="4" id="KW-1185">Reference proteome</keyword>
<protein>
    <recommendedName>
        <fullName evidence="2">Protein kinase domain-containing protein</fullName>
    </recommendedName>
</protein>
<dbReference type="InterPro" id="IPR011009">
    <property type="entry name" value="Kinase-like_dom_sf"/>
</dbReference>
<dbReference type="Gene3D" id="1.10.510.10">
    <property type="entry name" value="Transferase(Phosphotransferase) domain 1"/>
    <property type="match status" value="1"/>
</dbReference>
<evidence type="ECO:0000259" key="2">
    <source>
        <dbReference type="PROSITE" id="PS50011"/>
    </source>
</evidence>
<dbReference type="RefSeq" id="XP_070891905.1">
    <property type="nucleotide sequence ID" value="XM_071043812.1"/>
</dbReference>
<gene>
    <name evidence="3" type="ORF">BJX68DRAFT_260058</name>
</gene>
<reference evidence="3 4" key="1">
    <citation type="submission" date="2024-07" db="EMBL/GenBank/DDBJ databases">
        <title>Section-level genome sequencing and comparative genomics of Aspergillus sections Usti and Cavernicolus.</title>
        <authorList>
            <consortium name="Lawrence Berkeley National Laboratory"/>
            <person name="Nybo J.L."/>
            <person name="Vesth T.C."/>
            <person name="Theobald S."/>
            <person name="Frisvad J.C."/>
            <person name="Larsen T.O."/>
            <person name="Kjaerboelling I."/>
            <person name="Rothschild-Mancinelli K."/>
            <person name="Lyhne E.K."/>
            <person name="Kogle M.E."/>
            <person name="Barry K."/>
            <person name="Clum A."/>
            <person name="Na H."/>
            <person name="Ledsgaard L."/>
            <person name="Lin J."/>
            <person name="Lipzen A."/>
            <person name="Kuo A."/>
            <person name="Riley R."/>
            <person name="Mondo S."/>
            <person name="LaButti K."/>
            <person name="Haridas S."/>
            <person name="Pangalinan J."/>
            <person name="Salamov A.A."/>
            <person name="Simmons B.A."/>
            <person name="Magnuson J.K."/>
            <person name="Chen J."/>
            <person name="Drula E."/>
            <person name="Henrissat B."/>
            <person name="Wiebenga A."/>
            <person name="Lubbers R.J."/>
            <person name="Gomes A.C."/>
            <person name="Macurrencykelacurrency M.R."/>
            <person name="Stajich J."/>
            <person name="Grigoriev I.V."/>
            <person name="Mortensen U.H."/>
            <person name="De vries R.P."/>
            <person name="Baker S.E."/>
            <person name="Andersen M.R."/>
        </authorList>
    </citation>
    <scope>NUCLEOTIDE SEQUENCE [LARGE SCALE GENOMIC DNA]</scope>
    <source>
        <strain evidence="3 4">CBS 756.74</strain>
    </source>
</reference>
<name>A0ABR4J7J6_9EURO</name>